<evidence type="ECO:0000256" key="1">
    <source>
        <dbReference type="SAM" id="MobiDB-lite"/>
    </source>
</evidence>
<dbReference type="SMART" id="SM00382">
    <property type="entry name" value="AAA"/>
    <property type="match status" value="1"/>
</dbReference>
<dbReference type="InterPro" id="IPR003593">
    <property type="entry name" value="AAA+_ATPase"/>
</dbReference>
<dbReference type="AlphaFoldDB" id="A0A428NTR7"/>
<proteinExistence type="predicted"/>
<gene>
    <name evidence="3" type="ORF">CEP54_014780</name>
</gene>
<feature type="domain" description="AAA+ ATPase" evidence="2">
    <location>
        <begin position="229"/>
        <end position="356"/>
    </location>
</feature>
<reference evidence="3 4" key="1">
    <citation type="submission" date="2017-06" db="EMBL/GenBank/DDBJ databases">
        <title>Comparative genomic analysis of Ambrosia Fusariam Clade fungi.</title>
        <authorList>
            <person name="Stajich J.E."/>
            <person name="Carrillo J."/>
            <person name="Kijimoto T."/>
            <person name="Eskalen A."/>
            <person name="O'Donnell K."/>
            <person name="Kasson M."/>
        </authorList>
    </citation>
    <scope>NUCLEOTIDE SEQUENCE [LARGE SCALE GENOMIC DNA]</scope>
    <source>
        <strain evidence="3 4">NRRL62584</strain>
    </source>
</reference>
<dbReference type="PANTHER" id="PTHR46411:SF2">
    <property type="entry name" value="AAA+ ATPASE DOMAIN-CONTAINING PROTEIN"/>
    <property type="match status" value="1"/>
</dbReference>
<dbReference type="CDD" id="cd19481">
    <property type="entry name" value="RecA-like_protease"/>
    <property type="match status" value="1"/>
</dbReference>
<dbReference type="Gene3D" id="3.40.50.300">
    <property type="entry name" value="P-loop containing nucleotide triphosphate hydrolases"/>
    <property type="match status" value="1"/>
</dbReference>
<name>A0A428NTR7_9HYPO</name>
<dbReference type="Pfam" id="PF00004">
    <property type="entry name" value="AAA"/>
    <property type="match status" value="1"/>
</dbReference>
<dbReference type="EMBL" id="NKCI01000298">
    <property type="protein sequence ID" value="RSL44203.1"/>
    <property type="molecule type" value="Genomic_DNA"/>
</dbReference>
<comment type="caution">
    <text evidence="3">The sequence shown here is derived from an EMBL/GenBank/DDBJ whole genome shotgun (WGS) entry which is preliminary data.</text>
</comment>
<evidence type="ECO:0000313" key="4">
    <source>
        <dbReference type="Proteomes" id="UP000288168"/>
    </source>
</evidence>
<sequence>MTGLRETRLGGDDTSTNHKEGEASKEIDEQLRRGFVSRISMPFLLLPGDILVSDENGVIRGRMVLGRPQPVEFGEGIDKECDQEGTSKKSATWRVPCQSLEYSGAFYLVDEEVKIVLKTELPDDEVDIAALGVKPLKHAAHDVEETLKLRAKMWWKLRSRQLVSYDGAVPGGTEAVVDLRVDQIREVVWNDKAFESLLVAEDMKEQILALVTTQFETEKNTDFINNKGNGLTILLHGPAGTGKTFTAESVAEVARKPLYTVACSEIGTEPEQVQKYLQSVLHLGKIWDCIVLLDDAEVFLEQRKLQDPKRDALVSVFLHALEYYEGILILTTNRVFTVDAASKSHIRLTVHYQLDDYQRKQIWRHFLNRLKEIGEGDKIDFDDIEMNLDGLAQYPMNGWQIRNSITMKEEGPAARDLPRRLSSIATSHSTSFYSTGGCVALPQNENKSSSSQEHSKYRTHSFPYCYTVATSAINTTWLHLTPLSILLNMTCPLFKTTPAPPSTLTQARHRRFITWEASRSSYIREDYHRVLHQDLSQLRFVSCRALPKCNTVFQARAF</sequence>
<dbReference type="Proteomes" id="UP000288168">
    <property type="component" value="Unassembled WGS sequence"/>
</dbReference>
<dbReference type="OrthoDB" id="10042665at2759"/>
<organism evidence="3 4">
    <name type="scientific">Fusarium duplospermum</name>
    <dbReference type="NCBI Taxonomy" id="1325734"/>
    <lineage>
        <taxon>Eukaryota</taxon>
        <taxon>Fungi</taxon>
        <taxon>Dikarya</taxon>
        <taxon>Ascomycota</taxon>
        <taxon>Pezizomycotina</taxon>
        <taxon>Sordariomycetes</taxon>
        <taxon>Hypocreomycetidae</taxon>
        <taxon>Hypocreales</taxon>
        <taxon>Nectriaceae</taxon>
        <taxon>Fusarium</taxon>
        <taxon>Fusarium solani species complex</taxon>
    </lineage>
</organism>
<dbReference type="PANTHER" id="PTHR46411">
    <property type="entry name" value="FAMILY ATPASE, PUTATIVE-RELATED"/>
    <property type="match status" value="1"/>
</dbReference>
<dbReference type="SUPFAM" id="SSF52540">
    <property type="entry name" value="P-loop containing nucleoside triphosphate hydrolases"/>
    <property type="match status" value="1"/>
</dbReference>
<dbReference type="STRING" id="1325734.A0A428NTR7"/>
<protein>
    <recommendedName>
        <fullName evidence="2">AAA+ ATPase domain-containing protein</fullName>
    </recommendedName>
</protein>
<feature type="region of interest" description="Disordered" evidence="1">
    <location>
        <begin position="1"/>
        <end position="26"/>
    </location>
</feature>
<dbReference type="GO" id="GO:0005524">
    <property type="term" value="F:ATP binding"/>
    <property type="evidence" value="ECO:0007669"/>
    <property type="project" value="InterPro"/>
</dbReference>
<evidence type="ECO:0000259" key="2">
    <source>
        <dbReference type="SMART" id="SM00382"/>
    </source>
</evidence>
<dbReference type="GO" id="GO:0016887">
    <property type="term" value="F:ATP hydrolysis activity"/>
    <property type="evidence" value="ECO:0007669"/>
    <property type="project" value="InterPro"/>
</dbReference>
<evidence type="ECO:0000313" key="3">
    <source>
        <dbReference type="EMBL" id="RSL44203.1"/>
    </source>
</evidence>
<dbReference type="InterPro" id="IPR003959">
    <property type="entry name" value="ATPase_AAA_core"/>
</dbReference>
<dbReference type="InterPro" id="IPR027417">
    <property type="entry name" value="P-loop_NTPase"/>
</dbReference>
<keyword evidence="4" id="KW-1185">Reference proteome</keyword>
<accession>A0A428NTR7</accession>